<dbReference type="InterPro" id="IPR035909">
    <property type="entry name" value="CheB_C"/>
</dbReference>
<evidence type="ECO:0000313" key="7">
    <source>
        <dbReference type="Proteomes" id="UP001597182"/>
    </source>
</evidence>
<dbReference type="InterPro" id="IPR011247">
    <property type="entry name" value="Chemotax_prot-Glu_Me-esterase"/>
</dbReference>
<sequence length="353" mass="36149">MAGTSRGVDAPPGRARHIVVVGASAGGVEALRAFVGALSPGLPAAVVVVLHIPPDAPSALAPILDRSGPLRAVTARHGDVLVPGTIFTAPADNHVLVADGHLHLSRGPRENGHRPALDPLFRSAAADFGEAAIGIVLSGNRDDGTAGASALADRDAPVLVQDLEEALYDGMPSSVLHHVRKARALPAVKLGAAVGELLAEVPAGTPAGDDALPAAETVIADGTTEVVGPTPGLAGAEPSGLSCPDCDGVLFRLPGAPAPRFRCRVGHAWSPASLSAQQDEDIDRVLWSALRALAEKAERHRRLGESAAVAGRRETATEYRRRADRAEADAGLLRRLLADDQARHGSGGPSPIG</sequence>
<evidence type="ECO:0000256" key="2">
    <source>
        <dbReference type="ARBA" id="ARBA00039140"/>
    </source>
</evidence>
<feature type="active site" evidence="4">
    <location>
        <position position="24"/>
    </location>
</feature>
<organism evidence="6 7">
    <name type="scientific">Pseudonocardia benzenivorans</name>
    <dbReference type="NCBI Taxonomy" id="228005"/>
    <lineage>
        <taxon>Bacteria</taxon>
        <taxon>Bacillati</taxon>
        <taxon>Actinomycetota</taxon>
        <taxon>Actinomycetes</taxon>
        <taxon>Pseudonocardiales</taxon>
        <taxon>Pseudonocardiaceae</taxon>
        <taxon>Pseudonocardia</taxon>
    </lineage>
</organism>
<evidence type="ECO:0000313" key="6">
    <source>
        <dbReference type="EMBL" id="MFD1235362.1"/>
    </source>
</evidence>
<evidence type="ECO:0000256" key="4">
    <source>
        <dbReference type="PROSITE-ProRule" id="PRU00050"/>
    </source>
</evidence>
<dbReference type="Gene3D" id="3.40.50.180">
    <property type="entry name" value="Methylesterase CheB, C-terminal domain"/>
    <property type="match status" value="1"/>
</dbReference>
<dbReference type="RefSeq" id="WP_346089816.1">
    <property type="nucleotide sequence ID" value="NZ_BAABKS010000005.1"/>
</dbReference>
<dbReference type="CDD" id="cd16433">
    <property type="entry name" value="CheB"/>
    <property type="match status" value="1"/>
</dbReference>
<dbReference type="PANTHER" id="PTHR42872:SF6">
    <property type="entry name" value="PROTEIN-GLUTAMATE METHYLESTERASE_PROTEIN-GLUTAMINE GLUTAMINASE"/>
    <property type="match status" value="1"/>
</dbReference>
<evidence type="ECO:0000259" key="5">
    <source>
        <dbReference type="PROSITE" id="PS50122"/>
    </source>
</evidence>
<dbReference type="EMBL" id="JBHTMB010000159">
    <property type="protein sequence ID" value="MFD1235362.1"/>
    <property type="molecule type" value="Genomic_DNA"/>
</dbReference>
<keyword evidence="7" id="KW-1185">Reference proteome</keyword>
<dbReference type="Proteomes" id="UP001597182">
    <property type="component" value="Unassembled WGS sequence"/>
</dbReference>
<comment type="catalytic activity">
    <reaction evidence="3">
        <text>[protein]-L-glutamate 5-O-methyl ester + H2O = L-glutamyl-[protein] + methanol + H(+)</text>
        <dbReference type="Rhea" id="RHEA:23236"/>
        <dbReference type="Rhea" id="RHEA-COMP:10208"/>
        <dbReference type="Rhea" id="RHEA-COMP:10311"/>
        <dbReference type="ChEBI" id="CHEBI:15377"/>
        <dbReference type="ChEBI" id="CHEBI:15378"/>
        <dbReference type="ChEBI" id="CHEBI:17790"/>
        <dbReference type="ChEBI" id="CHEBI:29973"/>
        <dbReference type="ChEBI" id="CHEBI:82795"/>
        <dbReference type="EC" id="3.1.1.61"/>
    </reaction>
</comment>
<proteinExistence type="predicted"/>
<dbReference type="Pfam" id="PF01339">
    <property type="entry name" value="CheB_methylest"/>
    <property type="match status" value="1"/>
</dbReference>
<keyword evidence="4" id="KW-0145">Chemotaxis</keyword>
<evidence type="ECO:0000256" key="1">
    <source>
        <dbReference type="ARBA" id="ARBA00022801"/>
    </source>
</evidence>
<gene>
    <name evidence="6" type="ORF">ACFQ34_18910</name>
</gene>
<dbReference type="PIRSF" id="PIRSF036461">
    <property type="entry name" value="Chmtx_methlestr"/>
    <property type="match status" value="1"/>
</dbReference>
<evidence type="ECO:0000256" key="3">
    <source>
        <dbReference type="ARBA" id="ARBA00048267"/>
    </source>
</evidence>
<keyword evidence="1 4" id="KW-0378">Hydrolase</keyword>
<dbReference type="PROSITE" id="PS50122">
    <property type="entry name" value="CHEB"/>
    <property type="match status" value="1"/>
</dbReference>
<dbReference type="PANTHER" id="PTHR42872">
    <property type="entry name" value="PROTEIN-GLUTAMATE METHYLESTERASE/PROTEIN-GLUTAMINE GLUTAMINASE"/>
    <property type="match status" value="1"/>
</dbReference>
<reference evidence="7" key="1">
    <citation type="journal article" date="2019" name="Int. J. Syst. Evol. Microbiol.">
        <title>The Global Catalogue of Microorganisms (GCM) 10K type strain sequencing project: providing services to taxonomists for standard genome sequencing and annotation.</title>
        <authorList>
            <consortium name="The Broad Institute Genomics Platform"/>
            <consortium name="The Broad Institute Genome Sequencing Center for Infectious Disease"/>
            <person name="Wu L."/>
            <person name="Ma J."/>
        </authorList>
    </citation>
    <scope>NUCLEOTIDE SEQUENCE [LARGE SCALE GENOMIC DNA]</scope>
    <source>
        <strain evidence="7">CCUG 49018</strain>
    </source>
</reference>
<name>A0ABW3VJA8_9PSEU</name>
<dbReference type="EC" id="3.1.1.61" evidence="2"/>
<protein>
    <recommendedName>
        <fullName evidence="2">protein-glutamate methylesterase</fullName>
        <ecNumber evidence="2">3.1.1.61</ecNumber>
    </recommendedName>
</protein>
<feature type="active site" evidence="4">
    <location>
        <position position="51"/>
    </location>
</feature>
<accession>A0ABW3VJA8</accession>
<comment type="caution">
    <text evidence="6">The sequence shown here is derived from an EMBL/GenBank/DDBJ whole genome shotgun (WGS) entry which is preliminary data.</text>
</comment>
<dbReference type="SUPFAM" id="SSF52738">
    <property type="entry name" value="Methylesterase CheB, C-terminal domain"/>
    <property type="match status" value="1"/>
</dbReference>
<feature type="active site" evidence="4">
    <location>
        <position position="143"/>
    </location>
</feature>
<feature type="domain" description="CheB-type methylesterase" evidence="5">
    <location>
        <begin position="12"/>
        <end position="194"/>
    </location>
</feature>
<dbReference type="InterPro" id="IPR000673">
    <property type="entry name" value="Sig_transdc_resp-reg_Me-estase"/>
</dbReference>